<dbReference type="PANTHER" id="PTHR46082:SF6">
    <property type="entry name" value="AAA+ ATPASE DOMAIN-CONTAINING PROTEIN-RELATED"/>
    <property type="match status" value="1"/>
</dbReference>
<protein>
    <recommendedName>
        <fullName evidence="3">NACHT domain-containing protein</fullName>
    </recommendedName>
</protein>
<keyword evidence="1" id="KW-0677">Repeat</keyword>
<dbReference type="InterPro" id="IPR035994">
    <property type="entry name" value="Nucleoside_phosphorylase_sf"/>
</dbReference>
<evidence type="ECO:0000259" key="3">
    <source>
        <dbReference type="PROSITE" id="PS50837"/>
    </source>
</evidence>
<dbReference type="SMART" id="SM00320">
    <property type="entry name" value="WD40"/>
    <property type="match status" value="9"/>
</dbReference>
<dbReference type="InterPro" id="IPR000845">
    <property type="entry name" value="Nucleoside_phosphorylase_d"/>
</dbReference>
<dbReference type="Gene3D" id="3.40.50.300">
    <property type="entry name" value="P-loop containing nucleotide triphosphate hydrolases"/>
    <property type="match status" value="1"/>
</dbReference>
<evidence type="ECO:0000313" key="5">
    <source>
        <dbReference type="Proteomes" id="UP000480548"/>
    </source>
</evidence>
<dbReference type="Pfam" id="PF00400">
    <property type="entry name" value="WD40"/>
    <property type="match status" value="2"/>
</dbReference>
<dbReference type="InterPro" id="IPR056884">
    <property type="entry name" value="NPHP3-like_N"/>
</dbReference>
<name>A0A7C8JGJ5_ORBOL</name>
<feature type="repeat" description="WD" evidence="2">
    <location>
        <begin position="1369"/>
        <end position="1410"/>
    </location>
</feature>
<dbReference type="PANTHER" id="PTHR46082">
    <property type="entry name" value="ATP/GTP-BINDING PROTEIN-RELATED"/>
    <property type="match status" value="1"/>
</dbReference>
<dbReference type="Gene3D" id="3.40.50.1580">
    <property type="entry name" value="Nucleoside phosphorylase domain"/>
    <property type="match status" value="1"/>
</dbReference>
<dbReference type="SUPFAM" id="SSF53167">
    <property type="entry name" value="Purine and uridine phosphorylases"/>
    <property type="match status" value="1"/>
</dbReference>
<dbReference type="PROSITE" id="PS50082">
    <property type="entry name" value="WD_REPEATS_2"/>
    <property type="match status" value="2"/>
</dbReference>
<reference evidence="4 5" key="1">
    <citation type="submission" date="2019-06" db="EMBL/GenBank/DDBJ databases">
        <authorList>
            <person name="Palmer J.M."/>
        </authorList>
    </citation>
    <scope>NUCLEOTIDE SEQUENCE [LARGE SCALE GENOMIC DNA]</scope>
    <source>
        <strain evidence="4 5">TWF703</strain>
    </source>
</reference>
<dbReference type="Gene3D" id="2.130.10.10">
    <property type="entry name" value="YVTN repeat-like/Quinoprotein amine dehydrogenase"/>
    <property type="match status" value="5"/>
</dbReference>
<proteinExistence type="predicted"/>
<dbReference type="SUPFAM" id="SSF82171">
    <property type="entry name" value="DPP6 N-terminal domain-like"/>
    <property type="match status" value="1"/>
</dbReference>
<dbReference type="InterPro" id="IPR053137">
    <property type="entry name" value="NLR-like"/>
</dbReference>
<dbReference type="InterPro" id="IPR007111">
    <property type="entry name" value="NACHT_NTPase"/>
</dbReference>
<dbReference type="SUPFAM" id="SSF50978">
    <property type="entry name" value="WD40 repeat-like"/>
    <property type="match status" value="2"/>
</dbReference>
<dbReference type="InterPro" id="IPR036322">
    <property type="entry name" value="WD40_repeat_dom_sf"/>
</dbReference>
<dbReference type="Pfam" id="PF01048">
    <property type="entry name" value="PNP_UDP_1"/>
    <property type="match status" value="1"/>
</dbReference>
<dbReference type="GO" id="GO:0003824">
    <property type="term" value="F:catalytic activity"/>
    <property type="evidence" value="ECO:0007669"/>
    <property type="project" value="InterPro"/>
</dbReference>
<dbReference type="EMBL" id="WIQZ01000123">
    <property type="protein sequence ID" value="KAF3122191.1"/>
    <property type="molecule type" value="Genomic_DNA"/>
</dbReference>
<dbReference type="Proteomes" id="UP000480548">
    <property type="component" value="Unassembled WGS sequence"/>
</dbReference>
<dbReference type="InterPro" id="IPR027417">
    <property type="entry name" value="P-loop_NTPase"/>
</dbReference>
<evidence type="ECO:0000313" key="4">
    <source>
        <dbReference type="EMBL" id="KAF3122191.1"/>
    </source>
</evidence>
<organism evidence="4 5">
    <name type="scientific">Orbilia oligospora</name>
    <name type="common">Nematode-trapping fungus</name>
    <name type="synonym">Arthrobotrys oligospora</name>
    <dbReference type="NCBI Taxonomy" id="2813651"/>
    <lineage>
        <taxon>Eukaryota</taxon>
        <taxon>Fungi</taxon>
        <taxon>Dikarya</taxon>
        <taxon>Ascomycota</taxon>
        <taxon>Pezizomycotina</taxon>
        <taxon>Orbiliomycetes</taxon>
        <taxon>Orbiliales</taxon>
        <taxon>Orbiliaceae</taxon>
        <taxon>Orbilia</taxon>
    </lineage>
</organism>
<evidence type="ECO:0000256" key="1">
    <source>
        <dbReference type="ARBA" id="ARBA00022737"/>
    </source>
</evidence>
<gene>
    <name evidence="4" type="ORF">TWF703_001458</name>
</gene>
<comment type="caution">
    <text evidence="4">The sequence shown here is derived from an EMBL/GenBank/DDBJ whole genome shotgun (WGS) entry which is preliminary data.</text>
</comment>
<dbReference type="SUPFAM" id="SSF52540">
    <property type="entry name" value="P-loop containing nucleoside triphosphate hydrolases"/>
    <property type="match status" value="1"/>
</dbReference>
<sequence>MSQPPKRSACCDLEDPDCCGQARRTGTAPPPLTQTARVTEIIELDNDGDFEEISVFEPEPRRDKFRHAAPGIVSSGRTYERPAGRQDFQIAIICALPIEYNAISLLIDQWWDEGGNTYGRAQGDPNTYRNGRLGEHNVVLLLLPKMGKSSAAGSTASLRSSYYNISLALLVGICGGVPYVGKREILLGDVIIGERIFQYDFGRQYHNQHVPKAADEGNLGNLNKDLSSLIAYFKTDPGRQEVQKNAAGYLTTLQKISIETECETNYRYPGISQDRLFPANYQHKHQEPVECSSCIGDDETYCREADKTACVDLRCDDDMLVRRQRLKRKRNLGSEEEQQRPEVFVGNIASGDTVMRSSEHRDALSIQGNLIAFEMEGAGAFDESPSLVIKGVCDYADSHKSKDWQPFAAATAASVVKAVLERYTLPGISTTVIPEKGELTRFQALVHSETGKEDFSYQNDAYSISIVTFDEQDKKCLADLRVTNPIDDKSRITQTKGNLLKGSYIWILEHEDFKAWGRNETQLLWITGGPGKGKTMLLCGLIEELGPTTRLNDKSSDKLLAYFLFQGTDSRINNATAALRSLIYMLVDQHPALILAIREKYDASGKQLFQDPNAWFALSTILTSILEDFKQCKVCIVIDALDECITDLFKLLDLVIQTSKFSHVQWILSSRNITDIERGLQSHISHTRLGLEQEENAELVSKAVETYIKHSIAELKSIFEDEFEVSKLHDTMLEKSNGTFLWVSLITKELKGANSWELNQILEEFPEDLWRVYIRMIDQVKQQRPETQRLCSLILSTVAVVYRPLHLEEISVLLQFPKDMSRKPGVVRKLVDQCGSFFTIRESYIYIIHQSAMDFLSAKGIELLLLNNEWKTESHRMIFSQSLKVLSNTLRRDIYNLKEPDFITKNVSIPDPDPLVSIRYSCVYWIDHFSLAEPSKSDDNSREEKGILGFLKVHFLHWLEALSLIGKIQEGIRGILLLESITEAKKNLDIHDFVYDARRFTLSFGSMIQETPLQTYYSALSFVPQQSLVRQQFKSDIFHPIDIRPVQQEWGALLQTLEGPASEAYCLAISPDNKIISLSSDRITLWDLLTGSILSQVENDCDPTWEVAISPNGNRVLVISTSGDAGIWDITIGSFHKIYTHVAVNCIFEFAAFSVDGETLLIALKAGRAKYYIEICTMITGEVGKGFYFEANSLALSSDGRRIAYIANGVLKLWDIAAERNLASFQSLKIDEGPFDSNCEPKSLISFSPDDKLIALAFKDTIRLLDTATGKFTGICQRYRSLITSILFSPDSTLIACALEDTTVNLWSIDNKEPVRKFEGHKTVARLIAFSPDCKTIAIASGLTEPPLTSATISIQLWESATGDSLRTLVGYSRRAHAMAFSSSGKMLLLTSGNGIIQRWDAATGEVVPEIKRRNKALFRRRADDVCFSPNARIVASSSYASKMGVGFIQLWDRETLLNTHTLEAYGQPAVPTLFSPNGKTITAVFNLHGWCDGGQGPAILYSWEVETGVLLRSSMISSSPVFNIALSPDGGVIAFGSSEEIGLFNVETSSVQKISKTEGYGCSRIFYSPCGKMIAFLCFNRDTYHEYMNVWDTTTKLFLGKCGTEEPSNPIINLKLVGSERFYGLAPDWKTVIIIARSGKMESRGARTGAIKCRLLGYGLSHNCSAFSPDGRFFVVGSYPQIIRIWEAKALKTTNGDLVDYHGGAVLRTAISQNQDISASLSYNRSNGLRLWSTITGKCLRVSETIESYNQRWGGLVKFSPDGTKLGCLSDNRIKLLAFDSFGNLTQEFLLRINDDCSAVHSEILDIAFSSDNKELVLIVKIPANYQSSDEGASTTTSTPLHELATAYYSSYFLLFYDALSGKFLRRVDLESGTCPPTLSPNGEIMASANSGPPSYVKIRAIKGWRQICTIVIGDFERCIRSLQFSESGEFLLVIMEADPLGEEILAVCETLSGTIIHRFGYDQEIFDFFRKGALPMVTLSPDNMSIYIVTTMGLLCVPYCAGMAEPTGRLEDHLLEGKDYPAQFSKLLSSYDGWIMQGGRKIFRLPIDYMVSSTSLRGNLLMLGTYDGMVIFASPR</sequence>
<feature type="repeat" description="WD" evidence="2">
    <location>
        <begin position="1276"/>
        <end position="1317"/>
    </location>
</feature>
<accession>A0A7C8JGJ5</accession>
<dbReference type="InterPro" id="IPR001680">
    <property type="entry name" value="WD40_rpt"/>
</dbReference>
<evidence type="ECO:0000256" key="2">
    <source>
        <dbReference type="PROSITE-ProRule" id="PRU00221"/>
    </source>
</evidence>
<keyword evidence="2" id="KW-0853">WD repeat</keyword>
<feature type="domain" description="NACHT" evidence="3">
    <location>
        <begin position="522"/>
        <end position="671"/>
    </location>
</feature>
<dbReference type="PROSITE" id="PS50837">
    <property type="entry name" value="NACHT"/>
    <property type="match status" value="1"/>
</dbReference>
<dbReference type="GO" id="GO:0009116">
    <property type="term" value="P:nucleoside metabolic process"/>
    <property type="evidence" value="ECO:0007669"/>
    <property type="project" value="InterPro"/>
</dbReference>
<dbReference type="InterPro" id="IPR015943">
    <property type="entry name" value="WD40/YVTN_repeat-like_dom_sf"/>
</dbReference>
<dbReference type="Pfam" id="PF24883">
    <property type="entry name" value="NPHP3_N"/>
    <property type="match status" value="1"/>
</dbReference>